<dbReference type="EMBL" id="KE622666">
    <property type="protein sequence ID" value="EXC44813.1"/>
    <property type="molecule type" value="Genomic_DNA"/>
</dbReference>
<proteinExistence type="predicted"/>
<keyword evidence="2" id="KW-1185">Reference proteome</keyword>
<gene>
    <name evidence="1" type="ORF">L484_000647</name>
</gene>
<name>W9SLX4_9ROSA</name>
<dbReference type="Proteomes" id="UP000030645">
    <property type="component" value="Unassembled WGS sequence"/>
</dbReference>
<accession>W9SLX4</accession>
<evidence type="ECO:0000313" key="1">
    <source>
        <dbReference type="EMBL" id="EXC44813.1"/>
    </source>
</evidence>
<organism evidence="1 2">
    <name type="scientific">Morus notabilis</name>
    <dbReference type="NCBI Taxonomy" id="981085"/>
    <lineage>
        <taxon>Eukaryota</taxon>
        <taxon>Viridiplantae</taxon>
        <taxon>Streptophyta</taxon>
        <taxon>Embryophyta</taxon>
        <taxon>Tracheophyta</taxon>
        <taxon>Spermatophyta</taxon>
        <taxon>Magnoliopsida</taxon>
        <taxon>eudicotyledons</taxon>
        <taxon>Gunneridae</taxon>
        <taxon>Pentapetalae</taxon>
        <taxon>rosids</taxon>
        <taxon>fabids</taxon>
        <taxon>Rosales</taxon>
        <taxon>Moraceae</taxon>
        <taxon>Moreae</taxon>
        <taxon>Morus</taxon>
    </lineage>
</organism>
<sequence>MWRLVIEVCFRNTNNITGQAEFDDPERFYQFVIKCFVERLDDIVGITNTGVSSIKLDMMQHHPADDSKTTEYMLLSTLFSRD</sequence>
<protein>
    <submittedName>
        <fullName evidence="1">Uncharacterized protein</fullName>
    </submittedName>
</protein>
<evidence type="ECO:0000313" key="2">
    <source>
        <dbReference type="Proteomes" id="UP000030645"/>
    </source>
</evidence>
<dbReference type="AlphaFoldDB" id="W9SLX4"/>
<reference evidence="2" key="1">
    <citation type="submission" date="2013-01" db="EMBL/GenBank/DDBJ databases">
        <title>Draft Genome Sequence of a Mulberry Tree, Morus notabilis C.K. Schneid.</title>
        <authorList>
            <person name="He N."/>
            <person name="Zhao S."/>
        </authorList>
    </citation>
    <scope>NUCLEOTIDE SEQUENCE</scope>
</reference>